<dbReference type="Proteomes" id="UP000238218">
    <property type="component" value="Unassembled WGS sequence"/>
</dbReference>
<dbReference type="SUPFAM" id="SSF102405">
    <property type="entry name" value="MCP/YpsA-like"/>
    <property type="match status" value="1"/>
</dbReference>
<protein>
    <submittedName>
        <fullName evidence="1">Rossmann fold nucleotide-binding protein</fullName>
    </submittedName>
</protein>
<sequence>MTPPLSPNPPPAAGISPLQALAEALRGHPQRRQIERAVVSLLQVARQEKEEEEWRLIAGCLADISEALEVFRPRRSARKISVFGSARTRRDDPCYLLAEEVARQAVQAGFEVMTGAGAGVMEGANSGAGCDHSIGLNVDLPFEQHPNPYVSACDGRLLYFRYFFTRKLFFLMESDALVVMPGGFGTLDELFECLTLIQTGRTSPIPLVLLSPEGDDFWKVWKRNVHQELATRGLISPEDVDLMVEATTAEAAVAHICRFYRVFHSAQLGQDRIELLLNAEVPRDLLPELNRRFADLLEEGAIQTGEGVDDNGLLRPCLWLRFDKRRVGRLYQFIDHLNALDLPASPALEHPAERVPSVSQP</sequence>
<name>A0ABX5F9L5_9CHRO</name>
<comment type="caution">
    <text evidence="1">The sequence shown here is derived from an EMBL/GenBank/DDBJ whole genome shotgun (WGS) entry which is preliminary data.</text>
</comment>
<reference evidence="1 2" key="1">
    <citation type="submission" date="2018-03" db="EMBL/GenBank/DDBJ databases">
        <title>The ancient ancestry and fast evolution of plastids.</title>
        <authorList>
            <person name="Moore K.R."/>
            <person name="Magnabosco C."/>
            <person name="Momper L."/>
            <person name="Gold D.A."/>
            <person name="Bosak T."/>
            <person name="Fournier G.P."/>
        </authorList>
    </citation>
    <scope>NUCLEOTIDE SEQUENCE [LARGE SCALE GENOMIC DNA]</scope>
    <source>
        <strain evidence="1 2">CCALA 015</strain>
    </source>
</reference>
<dbReference type="InterPro" id="IPR031100">
    <property type="entry name" value="LOG_fam"/>
</dbReference>
<dbReference type="EMBL" id="PVWP01000003">
    <property type="protein sequence ID" value="PSB38400.1"/>
    <property type="molecule type" value="Genomic_DNA"/>
</dbReference>
<dbReference type="Pfam" id="PF03641">
    <property type="entry name" value="Lysine_decarbox"/>
    <property type="match status" value="1"/>
</dbReference>
<evidence type="ECO:0000313" key="2">
    <source>
        <dbReference type="Proteomes" id="UP000238218"/>
    </source>
</evidence>
<dbReference type="PANTHER" id="PTHR43393:SF2">
    <property type="entry name" value="CYTOKININ RIBOSIDE 5'-MONOPHOSPHATE PHOSPHORIBOHYDROLASE"/>
    <property type="match status" value="1"/>
</dbReference>
<dbReference type="InterPro" id="IPR052341">
    <property type="entry name" value="LOG_family_nucleotidases"/>
</dbReference>
<keyword evidence="2" id="KW-1185">Reference proteome</keyword>
<accession>A0ABX5F9L5</accession>
<evidence type="ECO:0000313" key="1">
    <source>
        <dbReference type="EMBL" id="PSB38400.1"/>
    </source>
</evidence>
<dbReference type="Gene3D" id="3.40.50.450">
    <property type="match status" value="1"/>
</dbReference>
<gene>
    <name evidence="1" type="ORF">C7B81_06580</name>
</gene>
<dbReference type="PANTHER" id="PTHR43393">
    <property type="entry name" value="CYTOKININ RIBOSIDE 5'-MONOPHOSPHATE PHOSPHORIBOHYDROLASE"/>
    <property type="match status" value="1"/>
</dbReference>
<proteinExistence type="predicted"/>
<organism evidence="1 2">
    <name type="scientific">Aphanothece cf. minutissima CCALA 015</name>
    <dbReference type="NCBI Taxonomy" id="2107695"/>
    <lineage>
        <taxon>Bacteria</taxon>
        <taxon>Bacillati</taxon>
        <taxon>Cyanobacteriota</taxon>
        <taxon>Cyanophyceae</taxon>
        <taxon>Oscillatoriophycideae</taxon>
        <taxon>Chroococcales</taxon>
        <taxon>Aphanothecaceae</taxon>
        <taxon>Aphanothece</taxon>
    </lineage>
</organism>